<dbReference type="AlphaFoldDB" id="A0A7J3X6R8"/>
<name>A0A7J3X6R8_THEPE</name>
<sequence>MKVVKRVTLVVKNADERKLREFKAEAVRRGLKLSEALEEAIELWLSAKPLLDEVDANNLAYLRAKRKLEEHRGKYAVFAHGRMIGVFESLEEVSGALRSLEPKPRHAVVVKIGVDKPGELEWWGGSISL</sequence>
<reference evidence="1" key="1">
    <citation type="journal article" date="2020" name="mSystems">
        <title>Genome- and Community-Level Interaction Insights into Carbon Utilization and Element Cycling Functions of Hydrothermarchaeota in Hydrothermal Sediment.</title>
        <authorList>
            <person name="Zhou Z."/>
            <person name="Liu Y."/>
            <person name="Xu W."/>
            <person name="Pan J."/>
            <person name="Luo Z.H."/>
            <person name="Li M."/>
        </authorList>
    </citation>
    <scope>NUCLEOTIDE SEQUENCE [LARGE SCALE GENOMIC DNA]</scope>
    <source>
        <strain evidence="1">SpSt-1125</strain>
    </source>
</reference>
<evidence type="ECO:0000313" key="1">
    <source>
        <dbReference type="EMBL" id="HHP04854.1"/>
    </source>
</evidence>
<dbReference type="InterPro" id="IPR013321">
    <property type="entry name" value="Arc_rbn_hlx_hlx"/>
</dbReference>
<organism evidence="1">
    <name type="scientific">Thermofilum pendens</name>
    <dbReference type="NCBI Taxonomy" id="2269"/>
    <lineage>
        <taxon>Archaea</taxon>
        <taxon>Thermoproteota</taxon>
        <taxon>Thermoprotei</taxon>
        <taxon>Thermofilales</taxon>
        <taxon>Thermofilaceae</taxon>
        <taxon>Thermofilum</taxon>
    </lineage>
</organism>
<gene>
    <name evidence="1" type="ORF">ENM88_03785</name>
</gene>
<protein>
    <recommendedName>
        <fullName evidence="2">DUF5678 domain-containing protein</fullName>
    </recommendedName>
</protein>
<proteinExistence type="predicted"/>
<accession>A0A7J3X6R8</accession>
<dbReference type="GO" id="GO:0006355">
    <property type="term" value="P:regulation of DNA-templated transcription"/>
    <property type="evidence" value="ECO:0007669"/>
    <property type="project" value="InterPro"/>
</dbReference>
<dbReference type="EMBL" id="DRZM01000116">
    <property type="protein sequence ID" value="HHP04854.1"/>
    <property type="molecule type" value="Genomic_DNA"/>
</dbReference>
<comment type="caution">
    <text evidence="1">The sequence shown here is derived from an EMBL/GenBank/DDBJ whole genome shotgun (WGS) entry which is preliminary data.</text>
</comment>
<evidence type="ECO:0008006" key="2">
    <source>
        <dbReference type="Google" id="ProtNLM"/>
    </source>
</evidence>
<dbReference type="Gene3D" id="1.10.1220.10">
    <property type="entry name" value="Met repressor-like"/>
    <property type="match status" value="1"/>
</dbReference>